<evidence type="ECO:0000313" key="2">
    <source>
        <dbReference type="Proteomes" id="UP000324639"/>
    </source>
</evidence>
<sequence>MSTRAIENPEFKSFFKHQKPVHKPSQGLSVVYFTGISR</sequence>
<dbReference type="AlphaFoldDB" id="A0A9X9L9K8"/>
<organism evidence="1 2">
    <name type="scientific">Blumeria graminis f. sp. tritici</name>
    <dbReference type="NCBI Taxonomy" id="62690"/>
    <lineage>
        <taxon>Eukaryota</taxon>
        <taxon>Fungi</taxon>
        <taxon>Dikarya</taxon>
        <taxon>Ascomycota</taxon>
        <taxon>Pezizomycotina</taxon>
        <taxon>Leotiomycetes</taxon>
        <taxon>Erysiphales</taxon>
        <taxon>Erysiphaceae</taxon>
        <taxon>Blumeria</taxon>
    </lineage>
</organism>
<accession>A0A9X9L9K8</accession>
<protein>
    <submittedName>
        <fullName evidence="1">Bgt-50360</fullName>
    </submittedName>
</protein>
<keyword evidence="2" id="KW-1185">Reference proteome</keyword>
<name>A0A9X9L9K8_BLUGR</name>
<gene>
    <name evidence="1" type="ORF">BGT96224V316_LOCUS1514</name>
</gene>
<reference evidence="1 2" key="1">
    <citation type="submission" date="2018-08" db="EMBL/GenBank/DDBJ databases">
        <authorList>
            <person name="Muller C M."/>
        </authorList>
    </citation>
    <scope>NUCLEOTIDE SEQUENCE [LARGE SCALE GENOMIC DNA]</scope>
</reference>
<dbReference type="EMBL" id="LR026985">
    <property type="protein sequence ID" value="VCU40273.1"/>
    <property type="molecule type" value="Genomic_DNA"/>
</dbReference>
<proteinExistence type="predicted"/>
<evidence type="ECO:0000313" key="1">
    <source>
        <dbReference type="EMBL" id="VCU40273.1"/>
    </source>
</evidence>
<dbReference type="Proteomes" id="UP000324639">
    <property type="component" value="Chromosome Bgt_-02"/>
</dbReference>